<dbReference type="RefSeq" id="WP_414836048.1">
    <property type="nucleotide sequence ID" value="NZ_CP015961.1"/>
</dbReference>
<dbReference type="STRING" id="499555.BJL86_1801"/>
<reference evidence="1 2" key="1">
    <citation type="submission" date="2016-06" db="EMBL/GenBank/DDBJ databases">
        <title>Complete genome sequence of a saline-alkali tolerant type strain Dietzia timorensis ID05-A0528T.</title>
        <authorList>
            <person name="Wu X."/>
        </authorList>
    </citation>
    <scope>NUCLEOTIDE SEQUENCE [LARGE SCALE GENOMIC DNA]</scope>
    <source>
        <strain evidence="1 2">ID05-A0528</strain>
    </source>
</reference>
<dbReference type="KEGG" id="dtm:BJL86_1801"/>
<gene>
    <name evidence="1" type="ORF">BJL86_1801</name>
</gene>
<dbReference type="EMBL" id="CP015961">
    <property type="protein sequence ID" value="ANI92572.1"/>
    <property type="molecule type" value="Genomic_DNA"/>
</dbReference>
<name>A0A173LPD2_9ACTN</name>
<dbReference type="Proteomes" id="UP000186104">
    <property type="component" value="Chromosome"/>
</dbReference>
<dbReference type="Pfam" id="PF11248">
    <property type="entry name" value="DUF3046"/>
    <property type="match status" value="1"/>
</dbReference>
<keyword evidence="2" id="KW-1185">Reference proteome</keyword>
<evidence type="ECO:0008006" key="3">
    <source>
        <dbReference type="Google" id="ProtNLM"/>
    </source>
</evidence>
<evidence type="ECO:0000313" key="1">
    <source>
        <dbReference type="EMBL" id="ANI92572.1"/>
    </source>
</evidence>
<accession>A0A173LPD2</accession>
<dbReference type="InterPro" id="IPR021408">
    <property type="entry name" value="DUF3046"/>
</dbReference>
<protein>
    <recommendedName>
        <fullName evidence="3">DUF3046 domain-containing protein</fullName>
    </recommendedName>
</protein>
<evidence type="ECO:0000313" key="2">
    <source>
        <dbReference type="Proteomes" id="UP000186104"/>
    </source>
</evidence>
<organism evidence="1 2">
    <name type="scientific">Dietzia timorensis</name>
    <dbReference type="NCBI Taxonomy" id="499555"/>
    <lineage>
        <taxon>Bacteria</taxon>
        <taxon>Bacillati</taxon>
        <taxon>Actinomycetota</taxon>
        <taxon>Actinomycetes</taxon>
        <taxon>Mycobacteriales</taxon>
        <taxon>Dietziaceae</taxon>
        <taxon>Dietzia</taxon>
    </lineage>
</organism>
<dbReference type="AlphaFoldDB" id="A0A173LPD2"/>
<sequence>MAMTLSDFNSLTHEVFGSSRADHLLRTHVLTELGGRTAEQAIDDGFEPKEVWLTLSAEFEVPEIYR</sequence>
<proteinExistence type="predicted"/>